<dbReference type="RefSeq" id="WP_183654248.1">
    <property type="nucleotide sequence ID" value="NZ_BAAAXX010000019.1"/>
</dbReference>
<evidence type="ECO:0000313" key="1">
    <source>
        <dbReference type="EMBL" id="MBB3730077.1"/>
    </source>
</evidence>
<dbReference type="EMBL" id="JACIBV010000001">
    <property type="protein sequence ID" value="MBB3730077.1"/>
    <property type="molecule type" value="Genomic_DNA"/>
</dbReference>
<dbReference type="AlphaFoldDB" id="A0A7W5V3W1"/>
<gene>
    <name evidence="1" type="ORF">FHR33_005937</name>
</gene>
<organism evidence="1 2">
    <name type="scientific">Nonomuraea dietziae</name>
    <dbReference type="NCBI Taxonomy" id="65515"/>
    <lineage>
        <taxon>Bacteria</taxon>
        <taxon>Bacillati</taxon>
        <taxon>Actinomycetota</taxon>
        <taxon>Actinomycetes</taxon>
        <taxon>Streptosporangiales</taxon>
        <taxon>Streptosporangiaceae</taxon>
        <taxon>Nonomuraea</taxon>
    </lineage>
</organism>
<keyword evidence="2" id="KW-1185">Reference proteome</keyword>
<dbReference type="GeneID" id="95392241"/>
<protein>
    <submittedName>
        <fullName evidence="1">Uncharacterized protein</fullName>
    </submittedName>
</protein>
<comment type="caution">
    <text evidence="1">The sequence shown here is derived from an EMBL/GenBank/DDBJ whole genome shotgun (WGS) entry which is preliminary data.</text>
</comment>
<evidence type="ECO:0000313" key="2">
    <source>
        <dbReference type="Proteomes" id="UP000579945"/>
    </source>
</evidence>
<sequence>MSYGSLTDVQWICQVCDGAESSAPGSEPPSPPVCHTCARLCLNDALRVLGVAL</sequence>
<dbReference type="Proteomes" id="UP000579945">
    <property type="component" value="Unassembled WGS sequence"/>
</dbReference>
<name>A0A7W5V3W1_9ACTN</name>
<reference evidence="1 2" key="1">
    <citation type="submission" date="2020-08" db="EMBL/GenBank/DDBJ databases">
        <title>Sequencing the genomes of 1000 actinobacteria strains.</title>
        <authorList>
            <person name="Klenk H.-P."/>
        </authorList>
    </citation>
    <scope>NUCLEOTIDE SEQUENCE [LARGE SCALE GENOMIC DNA]</scope>
    <source>
        <strain evidence="1 2">DSM 44320</strain>
    </source>
</reference>
<accession>A0A7W5V3W1</accession>
<proteinExistence type="predicted"/>